<keyword evidence="4" id="KW-1185">Reference proteome</keyword>
<accession>A0A921ZXN0</accession>
<feature type="compositionally biased region" description="Polar residues" evidence="1">
    <location>
        <begin position="61"/>
        <end position="75"/>
    </location>
</feature>
<dbReference type="PANTHER" id="PTHR46599:SF3">
    <property type="entry name" value="PIGGYBAC TRANSPOSABLE ELEMENT-DERIVED PROTEIN 4"/>
    <property type="match status" value="1"/>
</dbReference>
<dbReference type="Pfam" id="PF13843">
    <property type="entry name" value="DDE_Tnp_1_7"/>
    <property type="match status" value="1"/>
</dbReference>
<proteinExistence type="predicted"/>
<dbReference type="InterPro" id="IPR029526">
    <property type="entry name" value="PGBD"/>
</dbReference>
<feature type="region of interest" description="Disordered" evidence="1">
    <location>
        <begin position="99"/>
        <end position="120"/>
    </location>
</feature>
<dbReference type="EMBL" id="JH669857">
    <property type="protein sequence ID" value="KAG6465838.1"/>
    <property type="molecule type" value="Genomic_DNA"/>
</dbReference>
<dbReference type="Proteomes" id="UP000791440">
    <property type="component" value="Unassembled WGS sequence"/>
</dbReference>
<dbReference type="PANTHER" id="PTHR46599">
    <property type="entry name" value="PIGGYBAC TRANSPOSABLE ELEMENT-DERIVED PROTEIN 4"/>
    <property type="match status" value="1"/>
</dbReference>
<sequence>MPRYLNENDIEKTLEQICGIPDYGSEDGFESDEAEEFNVNTIQRLLESDDDSSNLFLNSPAHLNSTPNNSSESGTSTIALCSQLDNSQPEEPLILQSSSPLEHELTNESECEDESWGKDFWTSRPEPDEFDKVTIKPRYLLNRRARPVAHFKKFFSDEVFDLIVTQTNLYAEQQNIKNWQPVDQQEICAFLGILIIMGYHILPQIDLYWSSDPGFRVNEIAGVMPVKRFKKILETLHLNDNSQQPSREDVNFDKLYKIRPLTSLISQSFQNNASNSSSQSIDESMILFKGRSSLKQYMPLKPIKRGYKVWCCCDSSTGYLYNYEIYTGKTGQGTEEGLGANVVKKLSSKLAQEDFKTHVTFDNFFCDFSLMQYLYEKNIYATGTVRRNRAILPNIIKNNTNRNGRKKSLKLKKGEFKWRTKQDVAFTVWQDTKEVLLLTTAFHPKVEVTSVQRTQKNGTREAIHCPRVVKEYTKRMGGVDRFDQVKGTYAVGRRSKRWWLRIFYFLVDASLKNSFILYSLTSRVEKLTNLEFRVAVARGLIGGYSSRKRRSSLPTYICKKSRIACPEVYQKSVNAVPEELRFVNVGDHMPAELETYRRCKLCSTKVKDKRSKIKCSKCNVPLCITPCFAQFHRK</sequence>
<name>A0A921ZXN0_MANSE</name>
<reference evidence="3" key="1">
    <citation type="journal article" date="2016" name="Insect Biochem. Mol. Biol.">
        <title>Multifaceted biological insights from a draft genome sequence of the tobacco hornworm moth, Manduca sexta.</title>
        <authorList>
            <person name="Kanost M.R."/>
            <person name="Arrese E.L."/>
            <person name="Cao X."/>
            <person name="Chen Y.R."/>
            <person name="Chellapilla S."/>
            <person name="Goldsmith M.R."/>
            <person name="Grosse-Wilde E."/>
            <person name="Heckel D.G."/>
            <person name="Herndon N."/>
            <person name="Jiang H."/>
            <person name="Papanicolaou A."/>
            <person name="Qu J."/>
            <person name="Soulages J.L."/>
            <person name="Vogel H."/>
            <person name="Walters J."/>
            <person name="Waterhouse R.M."/>
            <person name="Ahn S.J."/>
            <person name="Almeida F.C."/>
            <person name="An C."/>
            <person name="Aqrawi P."/>
            <person name="Bretschneider A."/>
            <person name="Bryant W.B."/>
            <person name="Bucks S."/>
            <person name="Chao H."/>
            <person name="Chevignon G."/>
            <person name="Christen J.M."/>
            <person name="Clarke D.F."/>
            <person name="Dittmer N.T."/>
            <person name="Ferguson L.C.F."/>
            <person name="Garavelou S."/>
            <person name="Gordon K.H.J."/>
            <person name="Gunaratna R.T."/>
            <person name="Han Y."/>
            <person name="Hauser F."/>
            <person name="He Y."/>
            <person name="Heidel-Fischer H."/>
            <person name="Hirsh A."/>
            <person name="Hu Y."/>
            <person name="Jiang H."/>
            <person name="Kalra D."/>
            <person name="Klinner C."/>
            <person name="Konig C."/>
            <person name="Kovar C."/>
            <person name="Kroll A.R."/>
            <person name="Kuwar S.S."/>
            <person name="Lee S.L."/>
            <person name="Lehman R."/>
            <person name="Li K."/>
            <person name="Li Z."/>
            <person name="Liang H."/>
            <person name="Lovelace S."/>
            <person name="Lu Z."/>
            <person name="Mansfield J.H."/>
            <person name="McCulloch K.J."/>
            <person name="Mathew T."/>
            <person name="Morton B."/>
            <person name="Muzny D.M."/>
            <person name="Neunemann D."/>
            <person name="Ongeri F."/>
            <person name="Pauchet Y."/>
            <person name="Pu L.L."/>
            <person name="Pyrousis I."/>
            <person name="Rao X.J."/>
            <person name="Redding A."/>
            <person name="Roesel C."/>
            <person name="Sanchez-Gracia A."/>
            <person name="Schaack S."/>
            <person name="Shukla A."/>
            <person name="Tetreau G."/>
            <person name="Wang Y."/>
            <person name="Xiong G.H."/>
            <person name="Traut W."/>
            <person name="Walsh T.K."/>
            <person name="Worley K.C."/>
            <person name="Wu D."/>
            <person name="Wu W."/>
            <person name="Wu Y.Q."/>
            <person name="Zhang X."/>
            <person name="Zou Z."/>
            <person name="Zucker H."/>
            <person name="Briscoe A.D."/>
            <person name="Burmester T."/>
            <person name="Clem R.J."/>
            <person name="Feyereisen R."/>
            <person name="Grimmelikhuijzen C.J.P."/>
            <person name="Hamodrakas S.J."/>
            <person name="Hansson B.S."/>
            <person name="Huguet E."/>
            <person name="Jermiin L.S."/>
            <person name="Lan Q."/>
            <person name="Lehman H.K."/>
            <person name="Lorenzen M."/>
            <person name="Merzendorfer H."/>
            <person name="Michalopoulos I."/>
            <person name="Morton D.B."/>
            <person name="Muthukrishnan S."/>
            <person name="Oakeshott J.G."/>
            <person name="Palmer W."/>
            <person name="Park Y."/>
            <person name="Passarelli A.L."/>
            <person name="Rozas J."/>
            <person name="Schwartz L.M."/>
            <person name="Smith W."/>
            <person name="Southgate A."/>
            <person name="Vilcinskas A."/>
            <person name="Vogt R."/>
            <person name="Wang P."/>
            <person name="Werren J."/>
            <person name="Yu X.Q."/>
            <person name="Zhou J.J."/>
            <person name="Brown S.J."/>
            <person name="Scherer S.E."/>
            <person name="Richards S."/>
            <person name="Blissard G.W."/>
        </authorList>
    </citation>
    <scope>NUCLEOTIDE SEQUENCE</scope>
</reference>
<dbReference type="AlphaFoldDB" id="A0A921ZXN0"/>
<evidence type="ECO:0000259" key="2">
    <source>
        <dbReference type="Pfam" id="PF13843"/>
    </source>
</evidence>
<feature type="region of interest" description="Disordered" evidence="1">
    <location>
        <begin position="56"/>
        <end position="75"/>
    </location>
</feature>
<feature type="domain" description="PiggyBac transposable element-derived protein" evidence="2">
    <location>
        <begin position="147"/>
        <end position="515"/>
    </location>
</feature>
<comment type="caution">
    <text evidence="3">The sequence shown here is derived from an EMBL/GenBank/DDBJ whole genome shotgun (WGS) entry which is preliminary data.</text>
</comment>
<evidence type="ECO:0000256" key="1">
    <source>
        <dbReference type="SAM" id="MobiDB-lite"/>
    </source>
</evidence>
<reference evidence="3" key="2">
    <citation type="submission" date="2020-12" db="EMBL/GenBank/DDBJ databases">
        <authorList>
            <person name="Kanost M."/>
        </authorList>
    </citation>
    <scope>NUCLEOTIDE SEQUENCE</scope>
</reference>
<organism evidence="3 4">
    <name type="scientific">Manduca sexta</name>
    <name type="common">Tobacco hawkmoth</name>
    <name type="synonym">Tobacco hornworm</name>
    <dbReference type="NCBI Taxonomy" id="7130"/>
    <lineage>
        <taxon>Eukaryota</taxon>
        <taxon>Metazoa</taxon>
        <taxon>Ecdysozoa</taxon>
        <taxon>Arthropoda</taxon>
        <taxon>Hexapoda</taxon>
        <taxon>Insecta</taxon>
        <taxon>Pterygota</taxon>
        <taxon>Neoptera</taxon>
        <taxon>Endopterygota</taxon>
        <taxon>Lepidoptera</taxon>
        <taxon>Glossata</taxon>
        <taxon>Ditrysia</taxon>
        <taxon>Bombycoidea</taxon>
        <taxon>Sphingidae</taxon>
        <taxon>Sphinginae</taxon>
        <taxon>Sphingini</taxon>
        <taxon>Manduca</taxon>
    </lineage>
</organism>
<evidence type="ECO:0000313" key="3">
    <source>
        <dbReference type="EMBL" id="KAG6465838.1"/>
    </source>
</evidence>
<gene>
    <name evidence="3" type="ORF">O3G_MSEX015428</name>
</gene>
<evidence type="ECO:0000313" key="4">
    <source>
        <dbReference type="Proteomes" id="UP000791440"/>
    </source>
</evidence>
<protein>
    <recommendedName>
        <fullName evidence="2">PiggyBac transposable element-derived protein domain-containing protein</fullName>
    </recommendedName>
</protein>